<organism evidence="5">
    <name type="scientific">viral metagenome</name>
    <dbReference type="NCBI Taxonomy" id="1070528"/>
    <lineage>
        <taxon>unclassified sequences</taxon>
        <taxon>metagenomes</taxon>
        <taxon>organismal metagenomes</taxon>
    </lineage>
</organism>
<keyword evidence="1" id="KW-0540">Nuclease</keyword>
<keyword evidence="3" id="KW-0269">Exonuclease</keyword>
<dbReference type="SUPFAM" id="SSF53098">
    <property type="entry name" value="Ribonuclease H-like"/>
    <property type="match status" value="1"/>
</dbReference>
<evidence type="ECO:0000256" key="3">
    <source>
        <dbReference type="ARBA" id="ARBA00022839"/>
    </source>
</evidence>
<accession>A0A6C0F316</accession>
<dbReference type="GO" id="GO:0008408">
    <property type="term" value="F:3'-5' exonuclease activity"/>
    <property type="evidence" value="ECO:0007669"/>
    <property type="project" value="TreeGrafter"/>
</dbReference>
<dbReference type="Pfam" id="PF00929">
    <property type="entry name" value="RNase_T"/>
    <property type="match status" value="1"/>
</dbReference>
<dbReference type="InterPro" id="IPR012337">
    <property type="entry name" value="RNaseH-like_sf"/>
</dbReference>
<dbReference type="GO" id="GO:0003676">
    <property type="term" value="F:nucleic acid binding"/>
    <property type="evidence" value="ECO:0007669"/>
    <property type="project" value="InterPro"/>
</dbReference>
<evidence type="ECO:0000259" key="4">
    <source>
        <dbReference type="SMART" id="SM00479"/>
    </source>
</evidence>
<dbReference type="Gene3D" id="3.30.420.10">
    <property type="entry name" value="Ribonuclease H-like superfamily/Ribonuclease H"/>
    <property type="match status" value="1"/>
</dbReference>
<keyword evidence="2" id="KW-0378">Hydrolase</keyword>
<evidence type="ECO:0000256" key="1">
    <source>
        <dbReference type="ARBA" id="ARBA00022722"/>
    </source>
</evidence>
<protein>
    <recommendedName>
        <fullName evidence="4">Exonuclease domain-containing protein</fullName>
    </recommendedName>
</protein>
<proteinExistence type="predicted"/>
<dbReference type="SMART" id="SM00479">
    <property type="entry name" value="EXOIII"/>
    <property type="match status" value="1"/>
</dbReference>
<dbReference type="InterPro" id="IPR013520">
    <property type="entry name" value="Ribonucl_H"/>
</dbReference>
<dbReference type="InterPro" id="IPR036397">
    <property type="entry name" value="RNaseH_sf"/>
</dbReference>
<evidence type="ECO:0000313" key="5">
    <source>
        <dbReference type="EMBL" id="QHT35654.1"/>
    </source>
</evidence>
<reference evidence="5" key="1">
    <citation type="journal article" date="2020" name="Nature">
        <title>Giant virus diversity and host interactions through global metagenomics.</title>
        <authorList>
            <person name="Schulz F."/>
            <person name="Roux S."/>
            <person name="Paez-Espino D."/>
            <person name="Jungbluth S."/>
            <person name="Walsh D.A."/>
            <person name="Denef V.J."/>
            <person name="McMahon K.D."/>
            <person name="Konstantinidis K.T."/>
            <person name="Eloe-Fadrosh E.A."/>
            <person name="Kyrpides N.C."/>
            <person name="Woyke T."/>
        </authorList>
    </citation>
    <scope>NUCLEOTIDE SEQUENCE</scope>
    <source>
        <strain evidence="5">GVMAG-M-3300009181-41</strain>
    </source>
</reference>
<dbReference type="EMBL" id="MN739025">
    <property type="protein sequence ID" value="QHT35654.1"/>
    <property type="molecule type" value="Genomic_DNA"/>
</dbReference>
<evidence type="ECO:0000256" key="2">
    <source>
        <dbReference type="ARBA" id="ARBA00022801"/>
    </source>
</evidence>
<name>A0A6C0F316_9ZZZZ</name>
<sequence>MKLLIFDTETTGLPKSREQAIKGADNWPHVVSIAWMVIDTNNNYNTISAESHIVKPEWNIPADSTAIHGITQEKALAEGTPLSTVIGRFLAVEHDMMVAHNIDFDYNVLVNAIMWDLKLGTIPDFKRRFCTMEPMRNVMRLPFANGRGFKPPKLSELYEYVMKKPAIKPNLHSAQYDTQILAEIVKNSPYLQSLMGLTNKSDIQPNASKKARTTFII</sequence>
<dbReference type="PANTHER" id="PTHR30231:SF4">
    <property type="entry name" value="PROTEIN NEN2"/>
    <property type="match status" value="1"/>
</dbReference>
<dbReference type="AlphaFoldDB" id="A0A6C0F316"/>
<feature type="domain" description="Exonuclease" evidence="4">
    <location>
        <begin position="2"/>
        <end position="197"/>
    </location>
</feature>
<dbReference type="CDD" id="cd06127">
    <property type="entry name" value="DEDDh"/>
    <property type="match status" value="1"/>
</dbReference>
<dbReference type="PANTHER" id="PTHR30231">
    <property type="entry name" value="DNA POLYMERASE III SUBUNIT EPSILON"/>
    <property type="match status" value="1"/>
</dbReference>